<accession>A0A194S4G2</accession>
<proteinExistence type="predicted"/>
<dbReference type="GeneID" id="28974763"/>
<dbReference type="Proteomes" id="UP000053890">
    <property type="component" value="Unassembled WGS sequence"/>
</dbReference>
<dbReference type="RefSeq" id="XP_018271459.1">
    <property type="nucleotide sequence ID" value="XM_018414315.1"/>
</dbReference>
<gene>
    <name evidence="1" type="ORF">RHOBADRAFT_43916</name>
</gene>
<reference evidence="1 2" key="1">
    <citation type="journal article" date="2015" name="Front. Microbiol.">
        <title>Genome sequence of the plant growth promoting endophytic yeast Rhodotorula graminis WP1.</title>
        <authorList>
            <person name="Firrincieli A."/>
            <person name="Otillar R."/>
            <person name="Salamov A."/>
            <person name="Schmutz J."/>
            <person name="Khan Z."/>
            <person name="Redman R.S."/>
            <person name="Fleck N.D."/>
            <person name="Lindquist E."/>
            <person name="Grigoriev I.V."/>
            <person name="Doty S.L."/>
        </authorList>
    </citation>
    <scope>NUCLEOTIDE SEQUENCE [LARGE SCALE GENOMIC DNA]</scope>
    <source>
        <strain evidence="1 2">WP1</strain>
    </source>
</reference>
<name>A0A194S4G2_RHOGW</name>
<organism evidence="1 2">
    <name type="scientific">Rhodotorula graminis (strain WP1)</name>
    <dbReference type="NCBI Taxonomy" id="578459"/>
    <lineage>
        <taxon>Eukaryota</taxon>
        <taxon>Fungi</taxon>
        <taxon>Dikarya</taxon>
        <taxon>Basidiomycota</taxon>
        <taxon>Pucciniomycotina</taxon>
        <taxon>Microbotryomycetes</taxon>
        <taxon>Sporidiobolales</taxon>
        <taxon>Sporidiobolaceae</taxon>
        <taxon>Rhodotorula</taxon>
    </lineage>
</organism>
<sequence length="124" mass="13951">MDSVGCVYSHTSNTVVPTSLRPHPHTTAERLATLYSKVKDDIAVLVAAVVDFEHGEHAVPDRFELVSTSSGYKLLCERRAPGQVEQRWVWSHEGERVDWARCRWRFELRSADEAPAELEDGSSA</sequence>
<keyword evidence="2" id="KW-1185">Reference proteome</keyword>
<protein>
    <submittedName>
        <fullName evidence="1">Uncharacterized protein</fullName>
    </submittedName>
</protein>
<evidence type="ECO:0000313" key="2">
    <source>
        <dbReference type="Proteomes" id="UP000053890"/>
    </source>
</evidence>
<dbReference type="EMBL" id="KQ474078">
    <property type="protein sequence ID" value="KPV75410.1"/>
    <property type="molecule type" value="Genomic_DNA"/>
</dbReference>
<dbReference type="AlphaFoldDB" id="A0A194S4G2"/>
<evidence type="ECO:0000313" key="1">
    <source>
        <dbReference type="EMBL" id="KPV75410.1"/>
    </source>
</evidence>